<dbReference type="UniPathway" id="UPA00359">
    <property type="reaction ID" value="UER00480"/>
</dbReference>
<evidence type="ECO:0000256" key="8">
    <source>
        <dbReference type="ARBA" id="ARBA00023136"/>
    </source>
</evidence>
<accession>A0A2A5WIY6</accession>
<dbReference type="CDD" id="cd07398">
    <property type="entry name" value="MPP_YbbF-LpxH"/>
    <property type="match status" value="1"/>
</dbReference>
<dbReference type="Pfam" id="PF00149">
    <property type="entry name" value="Metallophos"/>
    <property type="match status" value="1"/>
</dbReference>
<feature type="binding site" evidence="10">
    <location>
        <position position="157"/>
    </location>
    <ligand>
        <name>substrate</name>
    </ligand>
</feature>
<dbReference type="GO" id="GO:0030145">
    <property type="term" value="F:manganese ion binding"/>
    <property type="evidence" value="ECO:0007669"/>
    <property type="project" value="UniProtKB-UniRule"/>
</dbReference>
<feature type="binding site" evidence="10">
    <location>
        <position position="119"/>
    </location>
    <ligand>
        <name>substrate</name>
    </ligand>
</feature>
<dbReference type="InterPro" id="IPR004843">
    <property type="entry name" value="Calcineurin-like_PHP"/>
</dbReference>
<feature type="binding site" evidence="10">
    <location>
        <position position="8"/>
    </location>
    <ligand>
        <name>Mn(2+)</name>
        <dbReference type="ChEBI" id="CHEBI:29035"/>
        <label>1</label>
    </ligand>
</feature>
<dbReference type="Proteomes" id="UP000219327">
    <property type="component" value="Unassembled WGS sequence"/>
</dbReference>
<feature type="domain" description="Calcineurin-like phosphoesterase" evidence="11">
    <location>
        <begin position="1"/>
        <end position="196"/>
    </location>
</feature>
<evidence type="ECO:0000256" key="9">
    <source>
        <dbReference type="ARBA" id="ARBA00023211"/>
    </source>
</evidence>
<dbReference type="PANTHER" id="PTHR34990">
    <property type="entry name" value="UDP-2,3-DIACYLGLUCOSAMINE HYDROLASE-RELATED"/>
    <property type="match status" value="1"/>
</dbReference>
<gene>
    <name evidence="10" type="primary">lpxH</name>
    <name evidence="12" type="ORF">CNE99_10240</name>
</gene>
<dbReference type="NCBIfam" id="TIGR01854">
    <property type="entry name" value="lipid_A_lpxH"/>
    <property type="match status" value="1"/>
</dbReference>
<keyword evidence="5 10" id="KW-0479">Metal-binding</keyword>
<comment type="function">
    <text evidence="10">Hydrolyzes the pyrophosphate bond of UDP-2,3-diacylglucosamine to yield 2,3-diacylglucosamine 1-phosphate (lipid X) and UMP by catalyzing the attack of water at the alpha-P atom. Involved in the biosynthesis of lipid A, a phosphorylated glycolipid that anchors the lipopolysaccharide to the outer membrane of the cell.</text>
</comment>
<evidence type="ECO:0000256" key="3">
    <source>
        <dbReference type="ARBA" id="ARBA00022519"/>
    </source>
</evidence>
<feature type="binding site" evidence="10">
    <location>
        <position position="161"/>
    </location>
    <ligand>
        <name>substrate</name>
    </ligand>
</feature>
<dbReference type="GO" id="GO:0005737">
    <property type="term" value="C:cytoplasm"/>
    <property type="evidence" value="ECO:0007669"/>
    <property type="project" value="InterPro"/>
</dbReference>
<dbReference type="Gene3D" id="3.60.21.10">
    <property type="match status" value="1"/>
</dbReference>
<reference evidence="12 13" key="1">
    <citation type="submission" date="2017-08" db="EMBL/GenBank/DDBJ databases">
        <title>Fine stratification of microbial communities through a metagenomic profile of the photic zone.</title>
        <authorList>
            <person name="Haro-Moreno J.M."/>
            <person name="Lopez-Perez M."/>
            <person name="De La Torre J."/>
            <person name="Picazo A."/>
            <person name="Camacho A."/>
            <person name="Rodriguez-Valera F."/>
        </authorList>
    </citation>
    <scope>NUCLEOTIDE SEQUENCE [LARGE SCALE GENOMIC DNA]</scope>
    <source>
        <strain evidence="12">MED-G24</strain>
    </source>
</reference>
<keyword evidence="1 10" id="KW-1003">Cell membrane</keyword>
<keyword evidence="2 10" id="KW-0444">Lipid biosynthesis</keyword>
<keyword evidence="6 10" id="KW-0378">Hydrolase</keyword>
<dbReference type="SUPFAM" id="SSF56300">
    <property type="entry name" value="Metallo-dependent phosphatases"/>
    <property type="match status" value="1"/>
</dbReference>
<evidence type="ECO:0000256" key="2">
    <source>
        <dbReference type="ARBA" id="ARBA00022516"/>
    </source>
</evidence>
<dbReference type="InterPro" id="IPR043461">
    <property type="entry name" value="LpxH-like"/>
</dbReference>
<dbReference type="GO" id="GO:0008758">
    <property type="term" value="F:UDP-2,3-diacylglucosamine hydrolase activity"/>
    <property type="evidence" value="ECO:0007669"/>
    <property type="project" value="UniProtKB-UniRule"/>
</dbReference>
<dbReference type="PANTHER" id="PTHR34990:SF1">
    <property type="entry name" value="UDP-2,3-DIACYLGLUCOSAMINE HYDROLASE"/>
    <property type="match status" value="1"/>
</dbReference>
<feature type="binding site" evidence="10">
    <location>
        <position position="41"/>
    </location>
    <ligand>
        <name>Mn(2+)</name>
        <dbReference type="ChEBI" id="CHEBI:29035"/>
        <label>1</label>
    </ligand>
</feature>
<protein>
    <recommendedName>
        <fullName evidence="10">UDP-2,3-diacylglucosamine hydrolase</fullName>
        <ecNumber evidence="10">3.6.1.54</ecNumber>
    </recommendedName>
    <alternativeName>
        <fullName evidence="10">UDP-2,3-diacylglucosamine diphosphatase</fullName>
    </alternativeName>
</protein>
<feature type="binding site" evidence="10">
    <location>
        <position position="192"/>
    </location>
    <ligand>
        <name>substrate</name>
    </ligand>
</feature>
<keyword evidence="3 10" id="KW-0997">Cell inner membrane</keyword>
<evidence type="ECO:0000313" key="13">
    <source>
        <dbReference type="Proteomes" id="UP000219327"/>
    </source>
</evidence>
<keyword evidence="9 10" id="KW-0464">Manganese</keyword>
<dbReference type="AlphaFoldDB" id="A0A2A5WIY6"/>
<comment type="pathway">
    <text evidence="10">Glycolipid biosynthesis; lipid IV(A) biosynthesis; lipid IV(A) from (3R)-3-hydroxytetradecanoyl-[acyl-carrier-protein] and UDP-N-acetyl-alpha-D-glucosamine: step 4/6.</text>
</comment>
<keyword evidence="8 10" id="KW-0472">Membrane</keyword>
<dbReference type="InterPro" id="IPR010138">
    <property type="entry name" value="UDP-diacylglucosamine_Hdrlase"/>
</dbReference>
<dbReference type="HAMAP" id="MF_00575">
    <property type="entry name" value="LpxH"/>
    <property type="match status" value="1"/>
</dbReference>
<comment type="catalytic activity">
    <reaction evidence="10">
        <text>UDP-2-N,3-O-bis[(3R)-3-hydroxytetradecanoyl]-alpha-D-glucosamine + H2O = 2-N,3-O-bis[(3R)-3-hydroxytetradecanoyl]-alpha-D-glucosaminyl 1-phosphate + UMP + 2 H(+)</text>
        <dbReference type="Rhea" id="RHEA:25213"/>
        <dbReference type="ChEBI" id="CHEBI:15377"/>
        <dbReference type="ChEBI" id="CHEBI:15378"/>
        <dbReference type="ChEBI" id="CHEBI:57865"/>
        <dbReference type="ChEBI" id="CHEBI:57957"/>
        <dbReference type="ChEBI" id="CHEBI:78847"/>
        <dbReference type="EC" id="3.6.1.54"/>
    </reaction>
</comment>
<organism evidence="12 13">
    <name type="scientific">OM182 bacterium MED-G24</name>
    <dbReference type="NCBI Taxonomy" id="1986255"/>
    <lineage>
        <taxon>Bacteria</taxon>
        <taxon>Pseudomonadati</taxon>
        <taxon>Pseudomonadota</taxon>
        <taxon>Gammaproteobacteria</taxon>
        <taxon>OMG group</taxon>
        <taxon>OM182 clade</taxon>
    </lineage>
</organism>
<comment type="caution">
    <text evidence="10">Lacks conserved residue(s) required for the propagation of feature annotation.</text>
</comment>
<evidence type="ECO:0000256" key="4">
    <source>
        <dbReference type="ARBA" id="ARBA00022556"/>
    </source>
</evidence>
<comment type="subcellular location">
    <subcellularLocation>
        <location evidence="10">Cell inner membrane</location>
        <topology evidence="10">Peripheral membrane protein</topology>
        <orientation evidence="10">Cytoplasmic side</orientation>
    </subcellularLocation>
</comment>
<evidence type="ECO:0000256" key="1">
    <source>
        <dbReference type="ARBA" id="ARBA00022475"/>
    </source>
</evidence>
<dbReference type="InterPro" id="IPR029052">
    <property type="entry name" value="Metallo-depent_PP-like"/>
</dbReference>
<dbReference type="EC" id="3.6.1.54" evidence="10"/>
<evidence type="ECO:0000313" key="12">
    <source>
        <dbReference type="EMBL" id="PDH36076.1"/>
    </source>
</evidence>
<evidence type="ECO:0000259" key="11">
    <source>
        <dbReference type="Pfam" id="PF00149"/>
    </source>
</evidence>
<evidence type="ECO:0000256" key="6">
    <source>
        <dbReference type="ARBA" id="ARBA00022801"/>
    </source>
</evidence>
<feature type="binding site" evidence="10">
    <location>
        <begin position="76"/>
        <end position="77"/>
    </location>
    <ligand>
        <name>substrate</name>
    </ligand>
</feature>
<feature type="binding site" evidence="10">
    <location>
        <position position="76"/>
    </location>
    <ligand>
        <name>Mn(2+)</name>
        <dbReference type="ChEBI" id="CHEBI:29035"/>
        <label>2</label>
    </ligand>
</feature>
<keyword evidence="7 10" id="KW-0443">Lipid metabolism</keyword>
<comment type="similarity">
    <text evidence="10">Belongs to the LpxH family.</text>
</comment>
<evidence type="ECO:0000256" key="10">
    <source>
        <dbReference type="HAMAP-Rule" id="MF_00575"/>
    </source>
</evidence>
<feature type="binding site" evidence="10">
    <location>
        <position position="10"/>
    </location>
    <ligand>
        <name>Mn(2+)</name>
        <dbReference type="ChEBI" id="CHEBI:29035"/>
        <label>1</label>
    </ligand>
</feature>
<dbReference type="NCBIfam" id="NF003743">
    <property type="entry name" value="PRK05340.1"/>
    <property type="match status" value="1"/>
</dbReference>
<feature type="binding site" evidence="10">
    <location>
        <position position="192"/>
    </location>
    <ligand>
        <name>Mn(2+)</name>
        <dbReference type="ChEBI" id="CHEBI:29035"/>
        <label>2</label>
    </ligand>
</feature>
<dbReference type="GO" id="GO:0009245">
    <property type="term" value="P:lipid A biosynthetic process"/>
    <property type="evidence" value="ECO:0007669"/>
    <property type="project" value="UniProtKB-UniRule"/>
</dbReference>
<dbReference type="EMBL" id="NTKD01000075">
    <property type="protein sequence ID" value="PDH36076.1"/>
    <property type="molecule type" value="Genomic_DNA"/>
</dbReference>
<name>A0A2A5WIY6_9GAMM</name>
<evidence type="ECO:0000256" key="7">
    <source>
        <dbReference type="ARBA" id="ARBA00023098"/>
    </source>
</evidence>
<feature type="binding site" evidence="10">
    <location>
        <position position="111"/>
    </location>
    <ligand>
        <name>Mn(2+)</name>
        <dbReference type="ChEBI" id="CHEBI:29035"/>
        <label>2</label>
    </ligand>
</feature>
<keyword evidence="4 10" id="KW-0441">Lipid A biosynthesis</keyword>
<evidence type="ECO:0000256" key="5">
    <source>
        <dbReference type="ARBA" id="ARBA00022723"/>
    </source>
</evidence>
<sequence length="237" mass="26911">MTTLFISDLHLTEDELRVEEAFVEFIDEHATNAEALYILGDFFEVWLGDDDDTPFNRRIIDTLAALPVDKYIMHGNRDFLIGEAFCAAAGLTLLPDPTIINLYGTPVLCMHGDSLCTRDEAYMETRKMLRNPAFKQELLSQPLPVRADIARGARDQSKVHTRETAMDIMDVTLEEVTRELHEHETTLLLHGHTHRPAIHDHPVNGVPGTRIVLGDWGTHAWYLAWDESGYDLRSYGI</sequence>
<comment type="caution">
    <text evidence="12">The sequence shown here is derived from an EMBL/GenBank/DDBJ whole genome shotgun (WGS) entry which is preliminary data.</text>
</comment>
<feature type="binding site" evidence="10">
    <location>
        <position position="194"/>
    </location>
    <ligand>
        <name>Mn(2+)</name>
        <dbReference type="ChEBI" id="CHEBI:29035"/>
        <label>1</label>
    </ligand>
</feature>
<comment type="cofactor">
    <cofactor evidence="10">
        <name>Mn(2+)</name>
        <dbReference type="ChEBI" id="CHEBI:29035"/>
    </cofactor>
    <text evidence="10">Binds 2 Mn(2+) ions per subunit in a binuclear metal center.</text>
</comment>
<feature type="binding site" evidence="10">
    <location>
        <position position="41"/>
    </location>
    <ligand>
        <name>Mn(2+)</name>
        <dbReference type="ChEBI" id="CHEBI:29035"/>
        <label>2</label>
    </ligand>
</feature>
<proteinExistence type="inferred from homology"/>
<dbReference type="GO" id="GO:0019897">
    <property type="term" value="C:extrinsic component of plasma membrane"/>
    <property type="evidence" value="ECO:0007669"/>
    <property type="project" value="UniProtKB-UniRule"/>
</dbReference>